<comment type="caution">
    <text evidence="1">The sequence shown here is derived from an EMBL/GenBank/DDBJ whole genome shotgun (WGS) entry which is preliminary data.</text>
</comment>
<proteinExistence type="predicted"/>
<protein>
    <submittedName>
        <fullName evidence="1">IclR family transcriptional regulator</fullName>
    </submittedName>
</protein>
<sequence length="368" mass="40144">MAAICRCPWRCATSARPGACCATPKTARRGAPLSRKAGHRAIQDARRSTAPAHRPPRHAWHRRTAALPESCRSVPAPYLFARRGEIVSRTAPECIPELAAVPPRRSSKPQASYTEGTQSIQRVIAVLREIAAHNPRGMRLVDIAAKLQIERATAHRIMKGLSVYGMTMRDPRTNHYKLGPAVHALGLASSVHYSLAEVCEPSLIRLAEASGDSIFLMVRSGYDAVCLRRVEGSFPLQTHSLDTGTRRPLGAGAGALALLTVLEDSEIEHIIEVNTPRLEGYRIKEPEALRTAVEQSRQLGYGMNQELQTPGICAIGMVVPLAQGVPYVALSIASSSSRMRTRREELTALLTTEVTQLAKLLANQPPWI</sequence>
<accession>A0ACD3SMH8</accession>
<organism evidence="1 2">
    <name type="scientific">Imbroritus primus</name>
    <dbReference type="NCBI Taxonomy" id="3058603"/>
    <lineage>
        <taxon>Bacteria</taxon>
        <taxon>Pseudomonadati</taxon>
        <taxon>Pseudomonadota</taxon>
        <taxon>Betaproteobacteria</taxon>
        <taxon>Burkholderiales</taxon>
        <taxon>Burkholderiaceae</taxon>
        <taxon>Imbroritus</taxon>
    </lineage>
</organism>
<name>A0ACD3SMH8_9BURK</name>
<dbReference type="Proteomes" id="UP000004277">
    <property type="component" value="Unassembled WGS sequence"/>
</dbReference>
<keyword evidence="2" id="KW-1185">Reference proteome</keyword>
<gene>
    <name evidence="1" type="ORF">MW7_013140</name>
</gene>
<evidence type="ECO:0000313" key="2">
    <source>
        <dbReference type="Proteomes" id="UP000004277"/>
    </source>
</evidence>
<dbReference type="EMBL" id="AKCV02000024">
    <property type="protein sequence ID" value="TMS57370.1"/>
    <property type="molecule type" value="Genomic_DNA"/>
</dbReference>
<reference evidence="1" key="1">
    <citation type="submission" date="2019-05" db="EMBL/GenBank/DDBJ databases">
        <title>Revised genome assembly of Burkholderiaceae (previously Ralstonia) sp. PBA.</title>
        <authorList>
            <person name="Gan H.M."/>
        </authorList>
    </citation>
    <scope>NUCLEOTIDE SEQUENCE</scope>
    <source>
        <strain evidence="1">PBA</strain>
    </source>
</reference>
<evidence type="ECO:0000313" key="1">
    <source>
        <dbReference type="EMBL" id="TMS57370.1"/>
    </source>
</evidence>